<dbReference type="RefSeq" id="WP_110317517.1">
    <property type="nucleotide sequence ID" value="NZ_QJJU01000012.1"/>
</dbReference>
<dbReference type="Proteomes" id="UP000247781">
    <property type="component" value="Unassembled WGS sequence"/>
</dbReference>
<dbReference type="PANTHER" id="PTHR43943">
    <property type="entry name" value="DEHYDROGENASE/REDUCTASE (SDR FAMILY) MEMBER 4"/>
    <property type="match status" value="1"/>
</dbReference>
<dbReference type="SMART" id="SM00822">
    <property type="entry name" value="PKS_KR"/>
    <property type="match status" value="1"/>
</dbReference>
<dbReference type="PRINTS" id="PR00080">
    <property type="entry name" value="SDRFAMILY"/>
</dbReference>
<dbReference type="OrthoDB" id="286404at2"/>
<feature type="domain" description="Ketoreductase" evidence="3">
    <location>
        <begin position="18"/>
        <end position="199"/>
    </location>
</feature>
<protein>
    <submittedName>
        <fullName evidence="4">NAD(P)-dependent dehydrogenase (Short-subunit alcohol dehydrogenase family)</fullName>
    </submittedName>
</protein>
<evidence type="ECO:0000313" key="5">
    <source>
        <dbReference type="Proteomes" id="UP000247781"/>
    </source>
</evidence>
<dbReference type="FunFam" id="3.40.50.720:FF:000084">
    <property type="entry name" value="Short-chain dehydrogenase reductase"/>
    <property type="match status" value="1"/>
</dbReference>
<reference evidence="4 5" key="2">
    <citation type="submission" date="2018-06" db="EMBL/GenBank/DDBJ databases">
        <title>Sequencing of bacterial isolates from soil warming experiment in Harvard Forest, Massachusetts, USA.</title>
        <authorList>
            <person name="Deangelis K.PhD."/>
        </authorList>
    </citation>
    <scope>NUCLEOTIDE SEQUENCE [LARGE SCALE GENOMIC DNA]</scope>
    <source>
        <strain evidence="4 5">GAS496</strain>
    </source>
</reference>
<dbReference type="AlphaFoldDB" id="A0A318HIB7"/>
<dbReference type="InterPro" id="IPR020904">
    <property type="entry name" value="Sc_DH/Rdtase_CS"/>
</dbReference>
<dbReference type="InterPro" id="IPR036291">
    <property type="entry name" value="NAD(P)-bd_dom_sf"/>
</dbReference>
<sequence>MRGGSKTLAIPDLRADGKVVVITGSSKGLGRAMALGFAEAGADIVVASRKLDGCQKVADEVRAIGRRALPVSCHVGDWAQCQQLIDAAVAEFGRIDVLINNAGIAPVPPSLNDVTPELFDKTIDVNLKGPLRLTALAAEHMPAGSAVINISSKAALYPSPSTVVYAAAKAGLNVLTKAAGQEFGPRGIRVNCIVCGTFHTESLHKSMPTEEIRLAMAASVSVGRIAASDEIIGTALYLASDASSYLNGALIVLDGG</sequence>
<gene>
    <name evidence="4" type="ORF">C8E89_11216</name>
</gene>
<dbReference type="CDD" id="cd05233">
    <property type="entry name" value="SDR_c"/>
    <property type="match status" value="1"/>
</dbReference>
<evidence type="ECO:0000313" key="4">
    <source>
        <dbReference type="EMBL" id="PXX06811.1"/>
    </source>
</evidence>
<reference evidence="5" key="1">
    <citation type="submission" date="2018-05" db="EMBL/GenBank/DDBJ databases">
        <authorList>
            <person name="Deangelis K."/>
            <person name="Huntemann M."/>
            <person name="Clum A."/>
            <person name="Pillay M."/>
            <person name="Palaniappan K."/>
            <person name="Varghese N."/>
            <person name="Mikhailova N."/>
            <person name="Stamatis D."/>
            <person name="Reddy T."/>
            <person name="Daum C."/>
            <person name="Shapiro N."/>
            <person name="Ivanova N."/>
            <person name="Kyrpides N."/>
            <person name="Woyke T."/>
        </authorList>
    </citation>
    <scope>NUCLEOTIDE SEQUENCE [LARGE SCALE GENOMIC DNA]</scope>
    <source>
        <strain evidence="5">GAS496</strain>
    </source>
</reference>
<dbReference type="PANTHER" id="PTHR43943:SF2">
    <property type="entry name" value="DEHYDROGENASE_REDUCTASE 4"/>
    <property type="match status" value="1"/>
</dbReference>
<evidence type="ECO:0000259" key="3">
    <source>
        <dbReference type="SMART" id="SM00822"/>
    </source>
</evidence>
<dbReference type="PRINTS" id="PR00081">
    <property type="entry name" value="GDHRDH"/>
</dbReference>
<evidence type="ECO:0000256" key="1">
    <source>
        <dbReference type="ARBA" id="ARBA00006484"/>
    </source>
</evidence>
<dbReference type="InterPro" id="IPR002347">
    <property type="entry name" value="SDR_fam"/>
</dbReference>
<accession>A0A318HIB7</accession>
<dbReference type="Pfam" id="PF13561">
    <property type="entry name" value="adh_short_C2"/>
    <property type="match status" value="1"/>
</dbReference>
<keyword evidence="5" id="KW-1185">Reference proteome</keyword>
<organism evidence="4 5">
    <name type="scientific">Mycolicibacterium moriokaense</name>
    <dbReference type="NCBI Taxonomy" id="39691"/>
    <lineage>
        <taxon>Bacteria</taxon>
        <taxon>Bacillati</taxon>
        <taxon>Actinomycetota</taxon>
        <taxon>Actinomycetes</taxon>
        <taxon>Mycobacteriales</taxon>
        <taxon>Mycobacteriaceae</taxon>
        <taxon>Mycolicibacterium</taxon>
    </lineage>
</organism>
<dbReference type="PROSITE" id="PS00061">
    <property type="entry name" value="ADH_SHORT"/>
    <property type="match status" value="1"/>
</dbReference>
<comment type="caution">
    <text evidence="4">The sequence shown here is derived from an EMBL/GenBank/DDBJ whole genome shotgun (WGS) entry which is preliminary data.</text>
</comment>
<dbReference type="EMBL" id="QJJU01000012">
    <property type="protein sequence ID" value="PXX06811.1"/>
    <property type="molecule type" value="Genomic_DNA"/>
</dbReference>
<evidence type="ECO:0000256" key="2">
    <source>
        <dbReference type="ARBA" id="ARBA00023002"/>
    </source>
</evidence>
<keyword evidence="2" id="KW-0560">Oxidoreductase</keyword>
<dbReference type="SUPFAM" id="SSF51735">
    <property type="entry name" value="NAD(P)-binding Rossmann-fold domains"/>
    <property type="match status" value="1"/>
</dbReference>
<comment type="similarity">
    <text evidence="1">Belongs to the short-chain dehydrogenases/reductases (SDR) family.</text>
</comment>
<name>A0A318HIB7_9MYCO</name>
<proteinExistence type="inferred from homology"/>
<dbReference type="NCBIfam" id="NF005559">
    <property type="entry name" value="PRK07231.1"/>
    <property type="match status" value="1"/>
</dbReference>
<dbReference type="InterPro" id="IPR057326">
    <property type="entry name" value="KR_dom"/>
</dbReference>
<dbReference type="GO" id="GO:0016491">
    <property type="term" value="F:oxidoreductase activity"/>
    <property type="evidence" value="ECO:0007669"/>
    <property type="project" value="UniProtKB-KW"/>
</dbReference>
<dbReference type="Gene3D" id="3.40.50.720">
    <property type="entry name" value="NAD(P)-binding Rossmann-like Domain"/>
    <property type="match status" value="1"/>
</dbReference>